<keyword evidence="3" id="KW-0547">Nucleotide-binding</keyword>
<dbReference type="SUPFAM" id="SSF53613">
    <property type="entry name" value="Ribokinase-like"/>
    <property type="match status" value="1"/>
</dbReference>
<organism evidence="7 8">
    <name type="scientific">Luteimonas endophytica</name>
    <dbReference type="NCBI Taxonomy" id="3042023"/>
    <lineage>
        <taxon>Bacteria</taxon>
        <taxon>Pseudomonadati</taxon>
        <taxon>Pseudomonadota</taxon>
        <taxon>Gammaproteobacteria</taxon>
        <taxon>Lysobacterales</taxon>
        <taxon>Lysobacteraceae</taxon>
        <taxon>Luteimonas</taxon>
    </lineage>
</organism>
<evidence type="ECO:0000313" key="7">
    <source>
        <dbReference type="EMBL" id="MDH5825013.1"/>
    </source>
</evidence>
<sequence>MPDPSPPAPDLPSTHGHTIVCFGEALIDFLAGPVVEGEARAFRQFAGGAPANAAVAVARLGGRSEFVGMLGEDMFGDFLLHSLRAAGTGTRYVRRTGQAKTALAFVSLDADGERSFSFYRPPAADLLFRSSDFDPACLSECSIFHGCSNSLTDPDIAAATLAGMALARDAGALVSLDLNLRPALWARATPALPMLWQALEAADLVKLAREELEYLEQGRDGGGDVIARLLRASRLVVVTDGAAPIRWWTRSDSGELASIAVRAVDTTAAGDAFIGGLLSRLQQAGVDARRFDGFLDDRAAVVRCLRYAAACGALAVTRHGAFAALPTHAETCALLAAAVAHASAAPQAFA</sequence>
<evidence type="ECO:0000256" key="5">
    <source>
        <dbReference type="ARBA" id="ARBA00022840"/>
    </source>
</evidence>
<dbReference type="PROSITE" id="PS00584">
    <property type="entry name" value="PFKB_KINASES_2"/>
    <property type="match status" value="1"/>
</dbReference>
<proteinExistence type="inferred from homology"/>
<dbReference type="EMBL" id="JARXRM010000046">
    <property type="protein sequence ID" value="MDH5825013.1"/>
    <property type="molecule type" value="Genomic_DNA"/>
</dbReference>
<keyword evidence="5" id="KW-0067">ATP-binding</keyword>
<reference evidence="7 8" key="1">
    <citation type="submission" date="2023-04" db="EMBL/GenBank/DDBJ databases">
        <title>Luteimonas endophyticus RD2P54.</title>
        <authorList>
            <person name="Sun J.-Q."/>
        </authorList>
    </citation>
    <scope>NUCLEOTIDE SEQUENCE [LARGE SCALE GENOMIC DNA]</scope>
    <source>
        <strain evidence="7 8">RD2P54</strain>
    </source>
</reference>
<accession>A0ABT6JFR3</accession>
<name>A0ABT6JFR3_9GAMM</name>
<dbReference type="PANTHER" id="PTHR43085:SF1">
    <property type="entry name" value="PSEUDOURIDINE KINASE-RELATED"/>
    <property type="match status" value="1"/>
</dbReference>
<dbReference type="GO" id="GO:0016301">
    <property type="term" value="F:kinase activity"/>
    <property type="evidence" value="ECO:0007669"/>
    <property type="project" value="UniProtKB-KW"/>
</dbReference>
<evidence type="ECO:0000256" key="1">
    <source>
        <dbReference type="ARBA" id="ARBA00010688"/>
    </source>
</evidence>
<dbReference type="CDD" id="cd01167">
    <property type="entry name" value="bac_FRK"/>
    <property type="match status" value="1"/>
</dbReference>
<dbReference type="PANTHER" id="PTHR43085">
    <property type="entry name" value="HEXOKINASE FAMILY MEMBER"/>
    <property type="match status" value="1"/>
</dbReference>
<protein>
    <submittedName>
        <fullName evidence="7">Carbohydrate kinase</fullName>
        <ecNumber evidence="7">2.7.1.-</ecNumber>
    </submittedName>
</protein>
<dbReference type="InterPro" id="IPR002173">
    <property type="entry name" value="Carboh/pur_kinase_PfkB_CS"/>
</dbReference>
<dbReference type="Gene3D" id="3.40.1190.20">
    <property type="match status" value="1"/>
</dbReference>
<evidence type="ECO:0000256" key="4">
    <source>
        <dbReference type="ARBA" id="ARBA00022777"/>
    </source>
</evidence>
<evidence type="ECO:0000256" key="3">
    <source>
        <dbReference type="ARBA" id="ARBA00022741"/>
    </source>
</evidence>
<dbReference type="Pfam" id="PF00294">
    <property type="entry name" value="PfkB"/>
    <property type="match status" value="1"/>
</dbReference>
<comment type="caution">
    <text evidence="7">The sequence shown here is derived from an EMBL/GenBank/DDBJ whole genome shotgun (WGS) entry which is preliminary data.</text>
</comment>
<keyword evidence="2 7" id="KW-0808">Transferase</keyword>
<evidence type="ECO:0000259" key="6">
    <source>
        <dbReference type="Pfam" id="PF00294"/>
    </source>
</evidence>
<dbReference type="Proteomes" id="UP001156940">
    <property type="component" value="Unassembled WGS sequence"/>
</dbReference>
<feature type="domain" description="Carbohydrate kinase PfkB" evidence="6">
    <location>
        <begin position="18"/>
        <end position="327"/>
    </location>
</feature>
<evidence type="ECO:0000313" key="8">
    <source>
        <dbReference type="Proteomes" id="UP001156940"/>
    </source>
</evidence>
<dbReference type="EC" id="2.7.1.-" evidence="7"/>
<dbReference type="RefSeq" id="WP_280576404.1">
    <property type="nucleotide sequence ID" value="NZ_JARXRM010000046.1"/>
</dbReference>
<keyword evidence="8" id="KW-1185">Reference proteome</keyword>
<dbReference type="InterPro" id="IPR011611">
    <property type="entry name" value="PfkB_dom"/>
</dbReference>
<gene>
    <name evidence="7" type="ORF">QFW77_18760</name>
</gene>
<dbReference type="InterPro" id="IPR029056">
    <property type="entry name" value="Ribokinase-like"/>
</dbReference>
<keyword evidence="4 7" id="KW-0418">Kinase</keyword>
<comment type="similarity">
    <text evidence="1">Belongs to the carbohydrate kinase PfkB family.</text>
</comment>
<dbReference type="InterPro" id="IPR050306">
    <property type="entry name" value="PfkB_Carbo_kinase"/>
</dbReference>
<evidence type="ECO:0000256" key="2">
    <source>
        <dbReference type="ARBA" id="ARBA00022679"/>
    </source>
</evidence>